<keyword evidence="1" id="KW-0472">Membrane</keyword>
<gene>
    <name evidence="2" type="ORF">I4Q42_23125</name>
</gene>
<keyword evidence="1" id="KW-1133">Transmembrane helix</keyword>
<evidence type="ECO:0000313" key="3">
    <source>
        <dbReference type="Proteomes" id="UP000639859"/>
    </source>
</evidence>
<keyword evidence="3" id="KW-1185">Reference proteome</keyword>
<reference evidence="2 3" key="1">
    <citation type="submission" date="2020-11" db="EMBL/GenBank/DDBJ databases">
        <title>genome sequence of strain KACC 18849.</title>
        <authorList>
            <person name="Gao J."/>
            <person name="Zhang X."/>
        </authorList>
    </citation>
    <scope>NUCLEOTIDE SEQUENCE [LARGE SCALE GENOMIC DNA]</scope>
    <source>
        <strain evidence="2 3">KACC 18849</strain>
    </source>
</reference>
<evidence type="ECO:0000256" key="1">
    <source>
        <dbReference type="SAM" id="Phobius"/>
    </source>
</evidence>
<keyword evidence="1" id="KW-0812">Transmembrane</keyword>
<dbReference type="RefSeq" id="WP_198578454.1">
    <property type="nucleotide sequence ID" value="NZ_JADWOX010000023.1"/>
</dbReference>
<sequence length="52" mass="5267">MTAAVHDRAAHKSASKIAWTRLSGKGLAGQALGLVLSVGMVASGALFVILSF</sequence>
<evidence type="ECO:0000313" key="2">
    <source>
        <dbReference type="EMBL" id="MBI1686570.1"/>
    </source>
</evidence>
<feature type="transmembrane region" description="Helical" evidence="1">
    <location>
        <begin position="31"/>
        <end position="50"/>
    </location>
</feature>
<dbReference type="EMBL" id="JADWOX010000023">
    <property type="protein sequence ID" value="MBI1686570.1"/>
    <property type="molecule type" value="Genomic_DNA"/>
</dbReference>
<accession>A0ABS0T3V9</accession>
<dbReference type="Proteomes" id="UP000639859">
    <property type="component" value="Unassembled WGS sequence"/>
</dbReference>
<proteinExistence type="predicted"/>
<comment type="caution">
    <text evidence="2">The sequence shown here is derived from an EMBL/GenBank/DDBJ whole genome shotgun (WGS) entry which is preliminary data.</text>
</comment>
<organism evidence="2 3">
    <name type="scientific">Caulobacter hibisci</name>
    <dbReference type="NCBI Taxonomy" id="2035993"/>
    <lineage>
        <taxon>Bacteria</taxon>
        <taxon>Pseudomonadati</taxon>
        <taxon>Pseudomonadota</taxon>
        <taxon>Alphaproteobacteria</taxon>
        <taxon>Caulobacterales</taxon>
        <taxon>Caulobacteraceae</taxon>
        <taxon>Caulobacter</taxon>
    </lineage>
</organism>
<name>A0ABS0T3V9_9CAUL</name>
<protein>
    <submittedName>
        <fullName evidence="2">Uncharacterized protein</fullName>
    </submittedName>
</protein>